<feature type="region of interest" description="Disordered" evidence="1">
    <location>
        <begin position="193"/>
        <end position="294"/>
    </location>
</feature>
<accession>A0A4U5P9Z7</accession>
<keyword evidence="3" id="KW-1185">Reference proteome</keyword>
<reference evidence="2 3" key="2">
    <citation type="journal article" date="2019" name="G3 (Bethesda)">
        <title>Hybrid Assembly of the Genome of the Entomopathogenic Nematode Steinernema carpocapsae Identifies the X-Chromosome.</title>
        <authorList>
            <person name="Serra L."/>
            <person name="Macchietto M."/>
            <person name="Macias-Munoz A."/>
            <person name="McGill C.J."/>
            <person name="Rodriguez I.M."/>
            <person name="Rodriguez B."/>
            <person name="Murad R."/>
            <person name="Mortazavi A."/>
        </authorList>
    </citation>
    <scope>NUCLEOTIDE SEQUENCE [LARGE SCALE GENOMIC DNA]</scope>
    <source>
        <strain evidence="2 3">ALL</strain>
    </source>
</reference>
<sequence>MLSCSVHLEEGPGADEVVVNVYVRLQSRLSSNSIAALVLAEYVETPPAEEISGLETSPKPDSDPLPTSSEEKEREPSDNPSNVAATNERAEAADEEREDQGSYEQTSTESGPVAPPCDPASGEPTHPRLSSAEILPQPEPPTTIWKSAGPSWVDNEAQWSWAGYNWTEEQLKDVERRFEESRARVAARLADLEENPDESLCTSLDGVKDGDYSDEEEDEEGYNGPCYRLEEESRTSDYEWSEYPLDEAEEDQPSPHENYGEEQTTTEEENANAEKLCGEENAPQLSGGSGTGRY</sequence>
<protein>
    <submittedName>
        <fullName evidence="2">Uncharacterized protein</fullName>
    </submittedName>
</protein>
<dbReference type="Proteomes" id="UP000298663">
    <property type="component" value="Unassembled WGS sequence"/>
</dbReference>
<comment type="caution">
    <text evidence="2">The sequence shown here is derived from an EMBL/GenBank/DDBJ whole genome shotgun (WGS) entry which is preliminary data.</text>
</comment>
<dbReference type="AlphaFoldDB" id="A0A4U5P9Z7"/>
<dbReference type="EMBL" id="AZBU02000002">
    <property type="protein sequence ID" value="TKR93076.1"/>
    <property type="molecule type" value="Genomic_DNA"/>
</dbReference>
<organism evidence="2 3">
    <name type="scientific">Steinernema carpocapsae</name>
    <name type="common">Entomopathogenic nematode</name>
    <dbReference type="NCBI Taxonomy" id="34508"/>
    <lineage>
        <taxon>Eukaryota</taxon>
        <taxon>Metazoa</taxon>
        <taxon>Ecdysozoa</taxon>
        <taxon>Nematoda</taxon>
        <taxon>Chromadorea</taxon>
        <taxon>Rhabditida</taxon>
        <taxon>Tylenchina</taxon>
        <taxon>Panagrolaimomorpha</taxon>
        <taxon>Strongyloidoidea</taxon>
        <taxon>Steinernematidae</taxon>
        <taxon>Steinernema</taxon>
    </lineage>
</organism>
<proteinExistence type="predicted"/>
<feature type="compositionally biased region" description="Acidic residues" evidence="1">
    <location>
        <begin position="212"/>
        <end position="221"/>
    </location>
</feature>
<name>A0A4U5P9Z7_STECR</name>
<reference evidence="2 3" key="1">
    <citation type="journal article" date="2015" name="Genome Biol.">
        <title>Comparative genomics of Steinernema reveals deeply conserved gene regulatory networks.</title>
        <authorList>
            <person name="Dillman A.R."/>
            <person name="Macchietto M."/>
            <person name="Porter C.F."/>
            <person name="Rogers A."/>
            <person name="Williams B."/>
            <person name="Antoshechkin I."/>
            <person name="Lee M.M."/>
            <person name="Goodwin Z."/>
            <person name="Lu X."/>
            <person name="Lewis E.E."/>
            <person name="Goodrich-Blair H."/>
            <person name="Stock S.P."/>
            <person name="Adams B.J."/>
            <person name="Sternberg P.W."/>
            <person name="Mortazavi A."/>
        </authorList>
    </citation>
    <scope>NUCLEOTIDE SEQUENCE [LARGE SCALE GENOMIC DNA]</scope>
    <source>
        <strain evidence="2 3">ALL</strain>
    </source>
</reference>
<evidence type="ECO:0000313" key="3">
    <source>
        <dbReference type="Proteomes" id="UP000298663"/>
    </source>
</evidence>
<evidence type="ECO:0000256" key="1">
    <source>
        <dbReference type="SAM" id="MobiDB-lite"/>
    </source>
</evidence>
<gene>
    <name evidence="2" type="ORF">L596_007603</name>
</gene>
<evidence type="ECO:0000313" key="2">
    <source>
        <dbReference type="EMBL" id="TKR93076.1"/>
    </source>
</evidence>
<feature type="region of interest" description="Disordered" evidence="1">
    <location>
        <begin position="48"/>
        <end position="150"/>
    </location>
</feature>
<feature type="compositionally biased region" description="Basic and acidic residues" evidence="1">
    <location>
        <begin position="228"/>
        <end position="237"/>
    </location>
</feature>